<organism evidence="1">
    <name type="scientific">viral metagenome</name>
    <dbReference type="NCBI Taxonomy" id="1070528"/>
    <lineage>
        <taxon>unclassified sequences</taxon>
        <taxon>metagenomes</taxon>
        <taxon>organismal metagenomes</taxon>
    </lineage>
</organism>
<dbReference type="EMBL" id="MN740373">
    <property type="protein sequence ID" value="QHU03248.1"/>
    <property type="molecule type" value="Genomic_DNA"/>
</dbReference>
<name>A0A6C0JHL3_9ZZZZ</name>
<accession>A0A6C0JHL3</accession>
<evidence type="ECO:0000313" key="1">
    <source>
        <dbReference type="EMBL" id="QHU03248.1"/>
    </source>
</evidence>
<protein>
    <submittedName>
        <fullName evidence="1">Uncharacterized protein</fullName>
    </submittedName>
</protein>
<dbReference type="AlphaFoldDB" id="A0A6C0JHL3"/>
<proteinExistence type="predicted"/>
<reference evidence="1" key="1">
    <citation type="journal article" date="2020" name="Nature">
        <title>Giant virus diversity and host interactions through global metagenomics.</title>
        <authorList>
            <person name="Schulz F."/>
            <person name="Roux S."/>
            <person name="Paez-Espino D."/>
            <person name="Jungbluth S."/>
            <person name="Walsh D.A."/>
            <person name="Denef V.J."/>
            <person name="McMahon K.D."/>
            <person name="Konstantinidis K.T."/>
            <person name="Eloe-Fadrosh E.A."/>
            <person name="Kyrpides N.C."/>
            <person name="Woyke T."/>
        </authorList>
    </citation>
    <scope>NUCLEOTIDE SEQUENCE</scope>
    <source>
        <strain evidence="1">GVMAG-M-3300026093-6</strain>
    </source>
</reference>
<sequence>MNIINWFITPKHHILKGDVVLSASEFMERNNNLSKNKKKQRIDLSGLIYEYKELGKIHKSFQEDKNYTIITRNGQQFILNWNYMDKYFMDNHLKSTQEYLKGLETSKIEYLKTLESLKVKI</sequence>